<accession>A0A7R7GVH8</accession>
<evidence type="ECO:0008006" key="4">
    <source>
        <dbReference type="Google" id="ProtNLM"/>
    </source>
</evidence>
<sequence length="399" mass="39614">MTDLTPDDVRRWDAAAVLKVFQVATNRATTLGMFGEDLGQTGQLLAEWQGEAGSAFHSSLGKLRTDIDKDGHESTQVAAAVSTASADVQTCKTMMSQVDETAETLGFTITSDWRVNVSETAVLLMGPQEAELQRQILQTDLDAVKTKAHTTDHELATAMRAAVGDGGLDSDGGAGAYPPPRKHSGEQPTKNGKAQSAGADGGPAQLPSTPTPGADGHASEGPGLTVTKGDVAIGAAGAVAGGTAEGVRQTTLKAIKESPGTGPGKADPGLLKWFEDPTVGGVELKGFSRVSGVVAAASAVPAVMSDIHDGNSVAEAVTREGVGTVAGLGLGAVVGDAAAGAVIGSVVPGAGTAVGVAVGAVVGAAAALGASKGVEMVWHPVADAVGSAVHGVESLFGFG</sequence>
<gene>
    <name evidence="2" type="ORF">MHEC_32920</name>
</gene>
<evidence type="ECO:0000256" key="1">
    <source>
        <dbReference type="SAM" id="MobiDB-lite"/>
    </source>
</evidence>
<evidence type="ECO:0000313" key="3">
    <source>
        <dbReference type="Proteomes" id="UP000595446"/>
    </source>
</evidence>
<dbReference type="AlphaFoldDB" id="A0A7R7GVH8"/>
<reference evidence="2 3" key="1">
    <citation type="submission" date="2020-12" db="EMBL/GenBank/DDBJ databases">
        <title>Complete genome sequence of Mycobacterium heckeshornense JCM 15655T, closely related to a pathogenic non-tuberculous mycobacterial species Mycobacterium xenopi.</title>
        <authorList>
            <person name="Yoshida M."/>
            <person name="Fukano H."/>
            <person name="Asakura T."/>
            <person name="Suzuki M."/>
            <person name="Hoshino Y."/>
        </authorList>
    </citation>
    <scope>NUCLEOTIDE SEQUENCE [LARGE SCALE GENOMIC DNA]</scope>
    <source>
        <strain evidence="2 3">JCM 15655</strain>
    </source>
</reference>
<name>A0A7R7GVH8_9MYCO</name>
<evidence type="ECO:0000313" key="2">
    <source>
        <dbReference type="EMBL" id="BCO36859.1"/>
    </source>
</evidence>
<dbReference type="Proteomes" id="UP000595446">
    <property type="component" value="Chromosome"/>
</dbReference>
<dbReference type="RefSeq" id="WP_235434985.1">
    <property type="nucleotide sequence ID" value="NZ_AP024237.1"/>
</dbReference>
<dbReference type="EMBL" id="AP024237">
    <property type="protein sequence ID" value="BCO36859.1"/>
    <property type="molecule type" value="Genomic_DNA"/>
</dbReference>
<proteinExistence type="predicted"/>
<protein>
    <recommendedName>
        <fullName evidence="4">WXG100 family type VII secretion target</fullName>
    </recommendedName>
</protein>
<organism evidence="2 3">
    <name type="scientific">Mycobacterium heckeshornense</name>
    <dbReference type="NCBI Taxonomy" id="110505"/>
    <lineage>
        <taxon>Bacteria</taxon>
        <taxon>Bacillati</taxon>
        <taxon>Actinomycetota</taxon>
        <taxon>Actinomycetes</taxon>
        <taxon>Mycobacteriales</taxon>
        <taxon>Mycobacteriaceae</taxon>
        <taxon>Mycobacterium</taxon>
    </lineage>
</organism>
<feature type="compositionally biased region" description="Gly residues" evidence="1">
    <location>
        <begin position="164"/>
        <end position="175"/>
    </location>
</feature>
<feature type="region of interest" description="Disordered" evidence="1">
    <location>
        <begin position="163"/>
        <end position="226"/>
    </location>
</feature>
<keyword evidence="3" id="KW-1185">Reference proteome</keyword>